<dbReference type="AlphaFoldDB" id="A0A7W4WE96"/>
<proteinExistence type="predicted"/>
<evidence type="ECO:0000313" key="1">
    <source>
        <dbReference type="EMBL" id="MBB3062611.1"/>
    </source>
</evidence>
<sequence length="212" mass="23059">MPFNHITASQQIDPTSCGCCTTAWGLKVLHENNLTVATLTLPSGANLASQTQANYWNYGDTRLERDLFPMRVGGRAPGLTMPSNIAETILRNANGITLVLETSPGIETIFNKVGYGGEVTTLKNVVANYANASHVYMDSYIRRPLSTHLFSIGLMGRTDGTLHWLFQEASNGSWCDPGLVGNRHWFKAHTAYTSAAQGTVGSTIGVNLYVYN</sequence>
<dbReference type="Proteomes" id="UP000535937">
    <property type="component" value="Unassembled WGS sequence"/>
</dbReference>
<dbReference type="EMBL" id="JACHWZ010000018">
    <property type="protein sequence ID" value="MBB3062611.1"/>
    <property type="molecule type" value="Genomic_DNA"/>
</dbReference>
<protein>
    <submittedName>
        <fullName evidence="1">Uncharacterized protein</fullName>
    </submittedName>
</protein>
<evidence type="ECO:0000313" key="2">
    <source>
        <dbReference type="Proteomes" id="UP000535937"/>
    </source>
</evidence>
<reference evidence="1 2" key="1">
    <citation type="submission" date="2020-08" db="EMBL/GenBank/DDBJ databases">
        <title>Genomic Encyclopedia of Type Strains, Phase III (KMG-III): the genomes of soil and plant-associated and newly described type strains.</title>
        <authorList>
            <person name="Whitman W."/>
        </authorList>
    </citation>
    <scope>NUCLEOTIDE SEQUENCE [LARGE SCALE GENOMIC DNA]</scope>
    <source>
        <strain evidence="1 2">CECT 8799</strain>
    </source>
</reference>
<gene>
    <name evidence="1" type="ORF">FHS09_003460</name>
</gene>
<accession>A0A7W4WE96</accession>
<comment type="caution">
    <text evidence="1">The sequence shown here is derived from an EMBL/GenBank/DDBJ whole genome shotgun (WGS) entry which is preliminary data.</text>
</comment>
<dbReference type="RefSeq" id="WP_183462044.1">
    <property type="nucleotide sequence ID" value="NZ_JACHWZ010000018.1"/>
</dbReference>
<name>A0A7W4WE96_9GAMM</name>
<organism evidence="1 2">
    <name type="scientific">Microbulbifer rhizosphaerae</name>
    <dbReference type="NCBI Taxonomy" id="1562603"/>
    <lineage>
        <taxon>Bacteria</taxon>
        <taxon>Pseudomonadati</taxon>
        <taxon>Pseudomonadota</taxon>
        <taxon>Gammaproteobacteria</taxon>
        <taxon>Cellvibrionales</taxon>
        <taxon>Microbulbiferaceae</taxon>
        <taxon>Microbulbifer</taxon>
    </lineage>
</organism>
<keyword evidence="2" id="KW-1185">Reference proteome</keyword>